<reference evidence="1" key="1">
    <citation type="submission" date="2018-11" db="EMBL/GenBank/DDBJ databases">
        <authorList>
            <consortium name="Genoscope - CEA"/>
            <person name="William W."/>
        </authorList>
    </citation>
    <scope>NUCLEOTIDE SEQUENCE</scope>
</reference>
<dbReference type="EMBL" id="LR031570">
    <property type="protein sequence ID" value="VDC69656.1"/>
    <property type="molecule type" value="Genomic_DNA"/>
</dbReference>
<proteinExistence type="predicted"/>
<organism evidence="1">
    <name type="scientific">Brassica campestris</name>
    <name type="common">Field mustard</name>
    <dbReference type="NCBI Taxonomy" id="3711"/>
    <lineage>
        <taxon>Eukaryota</taxon>
        <taxon>Viridiplantae</taxon>
        <taxon>Streptophyta</taxon>
        <taxon>Embryophyta</taxon>
        <taxon>Tracheophyta</taxon>
        <taxon>Spermatophyta</taxon>
        <taxon>Magnoliopsida</taxon>
        <taxon>eudicotyledons</taxon>
        <taxon>Gunneridae</taxon>
        <taxon>Pentapetalae</taxon>
        <taxon>rosids</taxon>
        <taxon>malvids</taxon>
        <taxon>Brassicales</taxon>
        <taxon>Brassicaceae</taxon>
        <taxon>Brassiceae</taxon>
        <taxon>Brassica</taxon>
    </lineage>
</organism>
<dbReference type="AlphaFoldDB" id="A0A3P5YPI9"/>
<name>A0A3P5YPI9_BRACM</name>
<gene>
    <name evidence="1" type="ORF">BRAA05T19370Z</name>
</gene>
<sequence>MLASASVRLGYFRRFVTQDAVRTRGLKVEDAVGDKELTLRAYATTATIDPNQNV</sequence>
<evidence type="ECO:0000313" key="1">
    <source>
        <dbReference type="EMBL" id="VDC69656.1"/>
    </source>
</evidence>
<accession>A0A3P5YPI9</accession>
<protein>
    <submittedName>
        <fullName evidence="1">Uncharacterized protein</fullName>
    </submittedName>
</protein>